<feature type="compositionally biased region" description="Low complexity" evidence="1">
    <location>
        <begin position="24"/>
        <end position="60"/>
    </location>
</feature>
<feature type="region of interest" description="Disordered" evidence="1">
    <location>
        <begin position="22"/>
        <end position="149"/>
    </location>
</feature>
<keyword evidence="3" id="KW-1185">Reference proteome</keyword>
<dbReference type="EMBL" id="BSXT01000658">
    <property type="protein sequence ID" value="GMF31929.1"/>
    <property type="molecule type" value="Genomic_DNA"/>
</dbReference>
<feature type="compositionally biased region" description="Low complexity" evidence="1">
    <location>
        <begin position="114"/>
        <end position="126"/>
    </location>
</feature>
<evidence type="ECO:0000313" key="3">
    <source>
        <dbReference type="Proteomes" id="UP001165121"/>
    </source>
</evidence>
<dbReference type="AlphaFoldDB" id="A0A9W7CFE1"/>
<protein>
    <submittedName>
        <fullName evidence="2">Unnamed protein product</fullName>
    </submittedName>
</protein>
<name>A0A9W7CFE1_9STRA</name>
<accession>A0A9W7CFE1</accession>
<feature type="region of interest" description="Disordered" evidence="1">
    <location>
        <begin position="174"/>
        <end position="213"/>
    </location>
</feature>
<proteinExistence type="predicted"/>
<organism evidence="2 3">
    <name type="scientific">Phytophthora fragariaefolia</name>
    <dbReference type="NCBI Taxonomy" id="1490495"/>
    <lineage>
        <taxon>Eukaryota</taxon>
        <taxon>Sar</taxon>
        <taxon>Stramenopiles</taxon>
        <taxon>Oomycota</taxon>
        <taxon>Peronosporomycetes</taxon>
        <taxon>Peronosporales</taxon>
        <taxon>Peronosporaceae</taxon>
        <taxon>Phytophthora</taxon>
    </lineage>
</organism>
<feature type="region of interest" description="Disordered" evidence="1">
    <location>
        <begin position="337"/>
        <end position="356"/>
    </location>
</feature>
<evidence type="ECO:0000313" key="2">
    <source>
        <dbReference type="EMBL" id="GMF31929.1"/>
    </source>
</evidence>
<gene>
    <name evidence="2" type="ORF">Pfra01_000745900</name>
</gene>
<comment type="caution">
    <text evidence="2">The sequence shown here is derived from an EMBL/GenBank/DDBJ whole genome shotgun (WGS) entry which is preliminary data.</text>
</comment>
<evidence type="ECO:0000256" key="1">
    <source>
        <dbReference type="SAM" id="MobiDB-lite"/>
    </source>
</evidence>
<feature type="compositionally biased region" description="Low complexity" evidence="1">
    <location>
        <begin position="138"/>
        <end position="149"/>
    </location>
</feature>
<dbReference type="Proteomes" id="UP001165121">
    <property type="component" value="Unassembled WGS sequence"/>
</dbReference>
<sequence>MPAAFTTFLEELGALQLVIPAPPAASGSSEASAPATPASSETPGGAATTSGSSTALTVASNSSDESGPIAPSELHKGKGKRPAKPSAKPRSSPPPPKKMQRLGRPSVDLKARKAAQQAISAAANRIGLPQSSPPPLPVTSAPASSAPVSGIAVSADSSVLSFASASVPVEVDEDGGAGDGEAVSESSGPLGEVFSTPVVTQPRRDGRPTRATSTTAALRSMTAIEVGNAPDALVLGLTTPPAHQRPPKLRPSPGLRVLQLGLSSAALAESLGECAYREHPFNATFAPFNPSVLLFVPEGKTQEEVGEAIVVNPALRQSHLTAPWVHEFADARAQAVADDESAAADSPSDTASDRTPIPAADQADVQAELGANAPAQDGPNVLADLASTAEISVSVHHFTFSRLI</sequence>
<reference evidence="2" key="1">
    <citation type="submission" date="2023-04" db="EMBL/GenBank/DDBJ databases">
        <title>Phytophthora fragariaefolia NBRC 109709.</title>
        <authorList>
            <person name="Ichikawa N."/>
            <person name="Sato H."/>
            <person name="Tonouchi N."/>
        </authorList>
    </citation>
    <scope>NUCLEOTIDE SEQUENCE</scope>
    <source>
        <strain evidence="2">NBRC 109709</strain>
    </source>
</reference>